<dbReference type="InterPro" id="IPR010331">
    <property type="entry name" value="ExoD"/>
</dbReference>
<keyword evidence="1" id="KW-1133">Transmembrane helix</keyword>
<dbReference type="EMBL" id="QPMK01000001">
    <property type="protein sequence ID" value="RDD67994.1"/>
    <property type="molecule type" value="Genomic_DNA"/>
</dbReference>
<dbReference type="OrthoDB" id="7949130at2"/>
<dbReference type="PIRSF" id="PIRSF033239">
    <property type="entry name" value="ExoD"/>
    <property type="match status" value="1"/>
</dbReference>
<dbReference type="PANTHER" id="PTHR41795">
    <property type="entry name" value="EXOPOLYSACCHARIDE SYNTHESIS PROTEIN"/>
    <property type="match status" value="1"/>
</dbReference>
<feature type="transmembrane region" description="Helical" evidence="1">
    <location>
        <begin position="142"/>
        <end position="161"/>
    </location>
</feature>
<protein>
    <submittedName>
        <fullName evidence="2">Exopolysaccharide biosynthesis protein</fullName>
    </submittedName>
</protein>
<reference evidence="2 3" key="1">
    <citation type="submission" date="2018-07" db="EMBL/GenBank/DDBJ databases">
        <title>Thalassococcus profundi sp. nov., a marine bacterium isolated from deep seawater of Okinawa Trough.</title>
        <authorList>
            <person name="Yu M."/>
        </authorList>
    </citation>
    <scope>NUCLEOTIDE SEQUENCE [LARGE SCALE GENOMIC DNA]</scope>
    <source>
        <strain evidence="2 3">WRAS1</strain>
    </source>
</reference>
<dbReference type="PANTHER" id="PTHR41795:SF1">
    <property type="entry name" value="EXOPOLYSACCHARIDE SYNTHESIS PROTEIN"/>
    <property type="match status" value="1"/>
</dbReference>
<gene>
    <name evidence="2" type="ORF">DU478_00475</name>
</gene>
<keyword evidence="1" id="KW-0472">Membrane</keyword>
<dbReference type="Proteomes" id="UP000253977">
    <property type="component" value="Unassembled WGS sequence"/>
</dbReference>
<feature type="transmembrane region" description="Helical" evidence="1">
    <location>
        <begin position="167"/>
        <end position="184"/>
    </location>
</feature>
<name>A0A369TTD2_9RHOB</name>
<organism evidence="2 3">
    <name type="scientific">Thalassococcus profundi</name>
    <dbReference type="NCBI Taxonomy" id="2282382"/>
    <lineage>
        <taxon>Bacteria</taxon>
        <taxon>Pseudomonadati</taxon>
        <taxon>Pseudomonadota</taxon>
        <taxon>Alphaproteobacteria</taxon>
        <taxon>Rhodobacterales</taxon>
        <taxon>Roseobacteraceae</taxon>
        <taxon>Thalassococcus</taxon>
    </lineage>
</organism>
<comment type="caution">
    <text evidence="2">The sequence shown here is derived from an EMBL/GenBank/DDBJ whole genome shotgun (WGS) entry which is preliminary data.</text>
</comment>
<dbReference type="AlphaFoldDB" id="A0A369TTD2"/>
<dbReference type="RefSeq" id="WP_114508973.1">
    <property type="nucleotide sequence ID" value="NZ_QPMK01000001.1"/>
</dbReference>
<sequence>MLQGDIPDEGRAVAVTPETGPIDLSRLIDALLPRDGDEWVSVRDVMARIGTTSFAPAILIPALVLVSPISAIPGMPTIGALIILLITAQKLLRREHLWLPDILMRRRVGAERMRQAHAFLRKPAAWIDRHSRGRLGLLTIKPMRVTATLAIFLTALTWPFLELIPMFTSVSAFAVALLAIGLLTRDGLFMAAGYAVMGGIVAFFGALWQGLV</sequence>
<feature type="transmembrane region" description="Helical" evidence="1">
    <location>
        <begin position="58"/>
        <end position="86"/>
    </location>
</feature>
<accession>A0A369TTD2</accession>
<proteinExistence type="predicted"/>
<evidence type="ECO:0000313" key="2">
    <source>
        <dbReference type="EMBL" id="RDD67994.1"/>
    </source>
</evidence>
<keyword evidence="1" id="KW-0812">Transmembrane</keyword>
<dbReference type="Pfam" id="PF06055">
    <property type="entry name" value="ExoD"/>
    <property type="match status" value="1"/>
</dbReference>
<keyword evidence="3" id="KW-1185">Reference proteome</keyword>
<feature type="transmembrane region" description="Helical" evidence="1">
    <location>
        <begin position="191"/>
        <end position="211"/>
    </location>
</feature>
<evidence type="ECO:0000313" key="3">
    <source>
        <dbReference type="Proteomes" id="UP000253977"/>
    </source>
</evidence>
<evidence type="ECO:0000256" key="1">
    <source>
        <dbReference type="SAM" id="Phobius"/>
    </source>
</evidence>